<reference evidence="6 7" key="1">
    <citation type="submission" date="2016-07" db="EMBL/GenBank/DDBJ databases">
        <title>Caryophanon tenue genome sequencing.</title>
        <authorList>
            <person name="Verma A."/>
            <person name="Pal Y."/>
            <person name="Krishnamurthi S."/>
        </authorList>
    </citation>
    <scope>NUCLEOTIDE SEQUENCE [LARGE SCALE GENOMIC DNA]</scope>
    <source>
        <strain evidence="6 7">DSM 14152</strain>
    </source>
</reference>
<evidence type="ECO:0000256" key="4">
    <source>
        <dbReference type="ARBA" id="ARBA00022729"/>
    </source>
</evidence>
<dbReference type="EMBL" id="MASJ01000023">
    <property type="protein sequence ID" value="OCS84706.1"/>
    <property type="molecule type" value="Genomic_DNA"/>
</dbReference>
<evidence type="ECO:0000256" key="2">
    <source>
        <dbReference type="ARBA" id="ARBA00008520"/>
    </source>
</evidence>
<dbReference type="InterPro" id="IPR050490">
    <property type="entry name" value="Bact_solute-bd_prot1"/>
</dbReference>
<evidence type="ECO:0000256" key="5">
    <source>
        <dbReference type="SAM" id="SignalP"/>
    </source>
</evidence>
<evidence type="ECO:0000256" key="1">
    <source>
        <dbReference type="ARBA" id="ARBA00004196"/>
    </source>
</evidence>
<dbReference type="Gene3D" id="3.40.190.10">
    <property type="entry name" value="Periplasmic binding protein-like II"/>
    <property type="match status" value="2"/>
</dbReference>
<dbReference type="Pfam" id="PF13416">
    <property type="entry name" value="SBP_bac_8"/>
    <property type="match status" value="1"/>
</dbReference>
<dbReference type="Proteomes" id="UP000093199">
    <property type="component" value="Unassembled WGS sequence"/>
</dbReference>
<dbReference type="GO" id="GO:0030313">
    <property type="term" value="C:cell envelope"/>
    <property type="evidence" value="ECO:0007669"/>
    <property type="project" value="UniProtKB-SubCell"/>
</dbReference>
<comment type="similarity">
    <text evidence="2">Belongs to the bacterial solute-binding protein 1 family.</text>
</comment>
<evidence type="ECO:0000256" key="3">
    <source>
        <dbReference type="ARBA" id="ARBA00022448"/>
    </source>
</evidence>
<feature type="chain" id="PRO_5038817138" description="Glycerol-3-phosphate ABC transporter substrate-binding protein" evidence="5">
    <location>
        <begin position="23"/>
        <end position="430"/>
    </location>
</feature>
<dbReference type="AlphaFoldDB" id="A0A1C0YBZ4"/>
<organism evidence="6 7">
    <name type="scientific">Caryophanon tenue</name>
    <dbReference type="NCBI Taxonomy" id="33978"/>
    <lineage>
        <taxon>Bacteria</taxon>
        <taxon>Bacillati</taxon>
        <taxon>Bacillota</taxon>
        <taxon>Bacilli</taxon>
        <taxon>Bacillales</taxon>
        <taxon>Caryophanaceae</taxon>
        <taxon>Caryophanon</taxon>
    </lineage>
</organism>
<dbReference type="PANTHER" id="PTHR43649">
    <property type="entry name" value="ARABINOSE-BINDING PROTEIN-RELATED"/>
    <property type="match status" value="1"/>
</dbReference>
<comment type="subcellular location">
    <subcellularLocation>
        <location evidence="1">Cell envelope</location>
    </subcellularLocation>
</comment>
<dbReference type="PANTHER" id="PTHR43649:SF31">
    <property type="entry name" value="SN-GLYCEROL-3-PHOSPHATE-BINDING PERIPLASMIC PROTEIN UGPB"/>
    <property type="match status" value="1"/>
</dbReference>
<accession>A0A1C0YBZ4</accession>
<sequence length="430" mass="47561">MKRKWTALMGTVALCGMLAACSNEEQDAQTEASTEDEKIELTFWYAYADKIQEANDELVERFNESQDRIEVTASTQGSYTEVEQKVRQSMVAGNEPDVFITVINSVSGLAKDGVVEDLTPFIEGDDTFEKDDFIEGILASSNIDGSYYGLPYFNSTPLVYYNKDLFDAAGVDPAQLNTWEGFQQAAAQLTKDGVIGGTQEETFWLFEANMNQQNSKMFSDDKKQSLFATEEGVASVDFTMDMVKEGTWEFPIGDQGIEKAVQSFETQKAAILLASTSRLSQFAESAEAAGFEMGVMMLPEGDKRAVAVGGSNIVMTGNLEEEEQEAAWEFIEFVTNAESNSWATEHTGYLPIRHSIANSEERQALEAAQPFYAVAREQLEYAVPGESVPGFNEITSIWRESVEALIADPDLTTKEAMEMADTRVTDVLNQ</sequence>
<protein>
    <recommendedName>
        <fullName evidence="8">Glycerol-3-phosphate ABC transporter substrate-binding protein</fullName>
    </recommendedName>
</protein>
<feature type="signal peptide" evidence="5">
    <location>
        <begin position="1"/>
        <end position="22"/>
    </location>
</feature>
<dbReference type="PROSITE" id="PS51257">
    <property type="entry name" value="PROKAR_LIPOPROTEIN"/>
    <property type="match status" value="1"/>
</dbReference>
<comment type="caution">
    <text evidence="6">The sequence shown here is derived from an EMBL/GenBank/DDBJ whole genome shotgun (WGS) entry which is preliminary data.</text>
</comment>
<keyword evidence="7" id="KW-1185">Reference proteome</keyword>
<keyword evidence="4 5" id="KW-0732">Signal</keyword>
<dbReference type="RefSeq" id="WP_066546011.1">
    <property type="nucleotide sequence ID" value="NZ_MASJ01000023.1"/>
</dbReference>
<evidence type="ECO:0000313" key="6">
    <source>
        <dbReference type="EMBL" id="OCS84706.1"/>
    </source>
</evidence>
<dbReference type="SUPFAM" id="SSF53850">
    <property type="entry name" value="Periplasmic binding protein-like II"/>
    <property type="match status" value="1"/>
</dbReference>
<proteinExistence type="inferred from homology"/>
<dbReference type="CDD" id="cd14748">
    <property type="entry name" value="PBP2_UgpB"/>
    <property type="match status" value="1"/>
</dbReference>
<dbReference type="STRING" id="33978.A6M13_03780"/>
<dbReference type="InterPro" id="IPR006059">
    <property type="entry name" value="SBP"/>
</dbReference>
<keyword evidence="3" id="KW-0813">Transport</keyword>
<dbReference type="OrthoDB" id="9795467at2"/>
<gene>
    <name evidence="6" type="ORF">A6M13_03780</name>
</gene>
<evidence type="ECO:0000313" key="7">
    <source>
        <dbReference type="Proteomes" id="UP000093199"/>
    </source>
</evidence>
<evidence type="ECO:0008006" key="8">
    <source>
        <dbReference type="Google" id="ProtNLM"/>
    </source>
</evidence>
<name>A0A1C0YBZ4_9BACL</name>